<dbReference type="Proteomes" id="UP000239907">
    <property type="component" value="Unassembled WGS sequence"/>
</dbReference>
<dbReference type="AlphaFoldDB" id="A0A2S7U551"/>
<evidence type="ECO:0000313" key="1">
    <source>
        <dbReference type="EMBL" id="PQJ29303.1"/>
    </source>
</evidence>
<dbReference type="RefSeq" id="WP_165788836.1">
    <property type="nucleotide sequence ID" value="NZ_MQWA01000001.1"/>
</dbReference>
<dbReference type="EMBL" id="MQWA01000001">
    <property type="protein sequence ID" value="PQJ29303.1"/>
    <property type="molecule type" value="Genomic_DNA"/>
</dbReference>
<comment type="caution">
    <text evidence="1">The sequence shown here is derived from an EMBL/GenBank/DDBJ whole genome shotgun (WGS) entry which is preliminary data.</text>
</comment>
<keyword evidence="2" id="KW-1185">Reference proteome</keyword>
<accession>A0A2S7U551</accession>
<organism evidence="1 2">
    <name type="scientific">Rubritalea profundi</name>
    <dbReference type="NCBI Taxonomy" id="1658618"/>
    <lineage>
        <taxon>Bacteria</taxon>
        <taxon>Pseudomonadati</taxon>
        <taxon>Verrucomicrobiota</taxon>
        <taxon>Verrucomicrobiia</taxon>
        <taxon>Verrucomicrobiales</taxon>
        <taxon>Rubritaleaceae</taxon>
        <taxon>Rubritalea</taxon>
    </lineage>
</organism>
<gene>
    <name evidence="1" type="ORF">BSZ32_12920</name>
</gene>
<protein>
    <recommendedName>
        <fullName evidence="3">Alginate export domain-containing protein</fullName>
    </recommendedName>
</protein>
<sequence length="152" mass="16687">MITGALQNGAGDNASYEEYYFRGDLSMNAKPVKGGFGLEWMTGNGDNAFIFPLGTNHKFGGFADAFLTTPGSGLHDYYAWVGGKCPLEVNHKIIFHHFSSDKGGDFLGYEFDYVAKKVLTENTSALIKLAHLEGSRAIKDVQRASIQLDYSF</sequence>
<proteinExistence type="predicted"/>
<evidence type="ECO:0000313" key="2">
    <source>
        <dbReference type="Proteomes" id="UP000239907"/>
    </source>
</evidence>
<evidence type="ECO:0008006" key="3">
    <source>
        <dbReference type="Google" id="ProtNLM"/>
    </source>
</evidence>
<reference evidence="1 2" key="1">
    <citation type="submission" date="2016-12" db="EMBL/GenBank/DDBJ databases">
        <title>Study of bacterial adaptation to deep sea.</title>
        <authorList>
            <person name="Song J."/>
            <person name="Yoshizawa S."/>
            <person name="Kogure K."/>
        </authorList>
    </citation>
    <scope>NUCLEOTIDE SEQUENCE [LARGE SCALE GENOMIC DNA]</scope>
    <source>
        <strain evidence="1 2">SAORIC-165</strain>
    </source>
</reference>
<name>A0A2S7U551_9BACT</name>